<evidence type="ECO:0000256" key="12">
    <source>
        <dbReference type="NCBIfam" id="TIGR01064"/>
    </source>
</evidence>
<dbReference type="PANTHER" id="PTHR11817">
    <property type="entry name" value="PYRUVATE KINASE"/>
    <property type="match status" value="1"/>
</dbReference>
<evidence type="ECO:0000256" key="13">
    <source>
        <dbReference type="RuleBase" id="RU000504"/>
    </source>
</evidence>
<dbReference type="UniPathway" id="UPA00109">
    <property type="reaction ID" value="UER00188"/>
</dbReference>
<comment type="catalytic activity">
    <reaction evidence="13">
        <text>pyruvate + ATP = phosphoenolpyruvate + ADP + H(+)</text>
        <dbReference type="Rhea" id="RHEA:18157"/>
        <dbReference type="ChEBI" id="CHEBI:15361"/>
        <dbReference type="ChEBI" id="CHEBI:15378"/>
        <dbReference type="ChEBI" id="CHEBI:30616"/>
        <dbReference type="ChEBI" id="CHEBI:58702"/>
        <dbReference type="ChEBI" id="CHEBI:456216"/>
        <dbReference type="EC" id="2.7.1.40"/>
    </reaction>
</comment>
<evidence type="ECO:0000313" key="16">
    <source>
        <dbReference type="EMBL" id="BAB60191.1"/>
    </source>
</evidence>
<comment type="pathway">
    <text evidence="1 13">Carbohydrate degradation; glycolysis; pyruvate from D-glyceraldehyde 3-phosphate: step 5/5.</text>
</comment>
<keyword evidence="7 13" id="KW-0418">Kinase</keyword>
<dbReference type="InterPro" id="IPR040442">
    <property type="entry name" value="Pyrv_kinase-like_dom_sf"/>
</dbReference>
<evidence type="ECO:0000256" key="3">
    <source>
        <dbReference type="ARBA" id="ARBA00012142"/>
    </source>
</evidence>
<keyword evidence="9 13" id="KW-0460">Magnesium</keyword>
<dbReference type="AlphaFoldDB" id="Q979W1"/>
<dbReference type="Proteomes" id="UP000001017">
    <property type="component" value="Chromosome"/>
</dbReference>
<name>Q979W1_THEVO</name>
<dbReference type="PRINTS" id="PR01050">
    <property type="entry name" value="PYRUVTKNASE"/>
</dbReference>
<evidence type="ECO:0000256" key="7">
    <source>
        <dbReference type="ARBA" id="ARBA00022777"/>
    </source>
</evidence>
<dbReference type="PhylomeDB" id="Q979W1"/>
<dbReference type="SUPFAM" id="SSF51621">
    <property type="entry name" value="Phosphoenolpyruvate/pyruvate domain"/>
    <property type="match status" value="1"/>
</dbReference>
<keyword evidence="6" id="KW-0547">Nucleotide-binding</keyword>
<dbReference type="RefSeq" id="WP_010917278.1">
    <property type="nucleotide sequence ID" value="NC_002689.2"/>
</dbReference>
<dbReference type="InterPro" id="IPR011037">
    <property type="entry name" value="Pyrv_Knase-like_insert_dom_sf"/>
</dbReference>
<dbReference type="GO" id="GO:0005524">
    <property type="term" value="F:ATP binding"/>
    <property type="evidence" value="ECO:0007669"/>
    <property type="project" value="UniProtKB-KW"/>
</dbReference>
<evidence type="ECO:0000313" key="17">
    <source>
        <dbReference type="Proteomes" id="UP000001017"/>
    </source>
</evidence>
<dbReference type="GO" id="GO:0030955">
    <property type="term" value="F:potassium ion binding"/>
    <property type="evidence" value="ECO:0007669"/>
    <property type="project" value="UniProtKB-UniRule"/>
</dbReference>
<dbReference type="NCBIfam" id="TIGR01064">
    <property type="entry name" value="pyruv_kin"/>
    <property type="match status" value="1"/>
</dbReference>
<protein>
    <recommendedName>
        <fullName evidence="3 12">Pyruvate kinase</fullName>
        <ecNumber evidence="3 12">2.7.1.40</ecNumber>
    </recommendedName>
</protein>
<keyword evidence="4 13" id="KW-0808">Transferase</keyword>
<dbReference type="InterPro" id="IPR015813">
    <property type="entry name" value="Pyrv/PenolPyrv_kinase-like_dom"/>
</dbReference>
<keyword evidence="10 13" id="KW-0324">Glycolysis</keyword>
<evidence type="ECO:0000259" key="14">
    <source>
        <dbReference type="Pfam" id="PF00224"/>
    </source>
</evidence>
<evidence type="ECO:0000259" key="15">
    <source>
        <dbReference type="Pfam" id="PF02887"/>
    </source>
</evidence>
<comment type="similarity">
    <text evidence="2 13">Belongs to the pyruvate kinase family.</text>
</comment>
<evidence type="ECO:0000256" key="4">
    <source>
        <dbReference type="ARBA" id="ARBA00022679"/>
    </source>
</evidence>
<dbReference type="EMBL" id="BA000011">
    <property type="protein sequence ID" value="BAB60191.1"/>
    <property type="molecule type" value="Genomic_DNA"/>
</dbReference>
<dbReference type="SUPFAM" id="SSF50800">
    <property type="entry name" value="PK beta-barrel domain-like"/>
    <property type="match status" value="1"/>
</dbReference>
<evidence type="ECO:0000256" key="10">
    <source>
        <dbReference type="ARBA" id="ARBA00023152"/>
    </source>
</evidence>
<dbReference type="Gene3D" id="2.40.33.10">
    <property type="entry name" value="PK beta-barrel domain-like"/>
    <property type="match status" value="1"/>
</dbReference>
<evidence type="ECO:0000256" key="9">
    <source>
        <dbReference type="ARBA" id="ARBA00022842"/>
    </source>
</evidence>
<reference evidence="16 17" key="2">
    <citation type="journal article" date="2000" name="Proc. Natl. Acad. Sci. U.S.A.">
        <title>Archaeal adaptation to higher temperatures revealed by genomic sequence of Thermoplasma volcanium.</title>
        <authorList>
            <person name="Kawashima T."/>
            <person name="Amano N."/>
            <person name="Koike H."/>
            <person name="Makino S."/>
            <person name="Higuchi S."/>
            <person name="Kawashima-Ohya Y."/>
            <person name="Watanabe K."/>
            <person name="Yamazaki M."/>
            <person name="Kanehori K."/>
            <person name="Kawamoto T."/>
            <person name="Nunoshiba T."/>
            <person name="Yamamoto Y."/>
            <person name="Aramaki H."/>
            <person name="Makino K."/>
            <person name="Suzuki M."/>
        </authorList>
    </citation>
    <scope>NUCLEOTIDE SEQUENCE [LARGE SCALE GENOMIC DNA]</scope>
    <source>
        <strain evidence="17">ATCC 51530 / DSM 4299 / JCM 9571 / NBRC 15438 / GSS1</strain>
    </source>
</reference>
<keyword evidence="11 16" id="KW-0670">Pyruvate</keyword>
<evidence type="ECO:0000256" key="6">
    <source>
        <dbReference type="ARBA" id="ARBA00022741"/>
    </source>
</evidence>
<dbReference type="GeneID" id="1441160"/>
<dbReference type="eggNOG" id="arCOG04120">
    <property type="taxonomic scope" value="Archaea"/>
</dbReference>
<evidence type="ECO:0000256" key="1">
    <source>
        <dbReference type="ARBA" id="ARBA00004997"/>
    </source>
</evidence>
<dbReference type="HOGENOM" id="CLU_015439_0_2_2"/>
<evidence type="ECO:0000256" key="5">
    <source>
        <dbReference type="ARBA" id="ARBA00022723"/>
    </source>
</evidence>
<dbReference type="InterPro" id="IPR036918">
    <property type="entry name" value="Pyrv_Knase_C_sf"/>
</dbReference>
<dbReference type="Pfam" id="PF02887">
    <property type="entry name" value="PK_C"/>
    <property type="match status" value="1"/>
</dbReference>
<dbReference type="OrthoDB" id="56298at2157"/>
<gene>
    <name evidence="16" type="ORF">TVG1076108</name>
</gene>
<dbReference type="Pfam" id="PF00224">
    <property type="entry name" value="PK"/>
    <property type="match status" value="1"/>
</dbReference>
<dbReference type="PaxDb" id="273116-14325287"/>
<dbReference type="NCBIfam" id="NF004491">
    <property type="entry name" value="PRK05826.1"/>
    <property type="match status" value="1"/>
</dbReference>
<dbReference type="KEGG" id="tvo:TVG1076108"/>
<organism evidence="16 17">
    <name type="scientific">Thermoplasma volcanium (strain ATCC 51530 / DSM 4299 / JCM 9571 / NBRC 15438 / GSS1)</name>
    <dbReference type="NCBI Taxonomy" id="273116"/>
    <lineage>
        <taxon>Archaea</taxon>
        <taxon>Methanobacteriati</taxon>
        <taxon>Thermoplasmatota</taxon>
        <taxon>Thermoplasmata</taxon>
        <taxon>Thermoplasmatales</taxon>
        <taxon>Thermoplasmataceae</taxon>
        <taxon>Thermoplasma</taxon>
    </lineage>
</organism>
<sequence length="541" mass="58810">MKTKIVATVGPASEDPSILKQMVKNGLSLIRINSAHAEISYVAKIVKEMRDINPDVGVMVDLKGPELRTGTFPGGSLRISKGNKYTIGKEITLNNEKAIGNIQTGDKVLMSDGEVEFTVDSTSPIVLIAENDGVLRDRSRVNVPGRYVEIGSITERDKSFVIEGIKQGVDFFALSFVQNAENVNSLRDFIIENGGNQYIIAKIETKSGLDNIESIVQASDGIMVARGDLGVELPLKEVVMAQKKIIKISHEDGDFTIVATQVLESMVNNAFPTRAEISDITNAIIDNADALMLSEESAIGKYPALAVQTLRDVSDYVENLVDFQSSYTFKGNKIAYSVAKAAKVLSDDINSNGIVALTHTGSTVKMISSLRPKALVYAGTVDDSLSRKLNIYFGVVPLHLKRDSESLSFADLTEYILKSAFFKSGDKIVVTSGDPYFTFGGTNDVRVMAIGEFLGRGYPQGKDAFGTATYGKNGNILISNSKDVPDGNFDAYIFTADVKPSEVKKINGKTAVFKTRLARTINEGERIYIDGNTGIILKYEK</sequence>
<feature type="domain" description="Pyruvate kinase C-terminal" evidence="15">
    <location>
        <begin position="337"/>
        <end position="448"/>
    </location>
</feature>
<dbReference type="GO" id="GO:0000287">
    <property type="term" value="F:magnesium ion binding"/>
    <property type="evidence" value="ECO:0007669"/>
    <property type="project" value="UniProtKB-UniRule"/>
</dbReference>
<dbReference type="InterPro" id="IPR015793">
    <property type="entry name" value="Pyrv_Knase_brl"/>
</dbReference>
<keyword evidence="8" id="KW-0067">ATP-binding</keyword>
<keyword evidence="17" id="KW-1185">Reference proteome</keyword>
<evidence type="ECO:0000256" key="11">
    <source>
        <dbReference type="ARBA" id="ARBA00023317"/>
    </source>
</evidence>
<dbReference type="EC" id="2.7.1.40" evidence="3 12"/>
<dbReference type="InterPro" id="IPR015795">
    <property type="entry name" value="Pyrv_Knase_C"/>
</dbReference>
<dbReference type="Gene3D" id="3.40.1380.20">
    <property type="entry name" value="Pyruvate kinase, C-terminal domain"/>
    <property type="match status" value="1"/>
</dbReference>
<dbReference type="GO" id="GO:0016301">
    <property type="term" value="F:kinase activity"/>
    <property type="evidence" value="ECO:0007669"/>
    <property type="project" value="UniProtKB-KW"/>
</dbReference>
<dbReference type="GO" id="GO:0004743">
    <property type="term" value="F:pyruvate kinase activity"/>
    <property type="evidence" value="ECO:0007669"/>
    <property type="project" value="UniProtKB-UniRule"/>
</dbReference>
<reference evidence="16 17" key="1">
    <citation type="journal article" date="1999" name="Proc. Jpn. Acad.">
        <title>Determination of the complete genomic DNA sequence of Thermoplasma volvanium GSS1.</title>
        <authorList>
            <person name="Kawashima T."/>
            <person name="Yamamoto Y."/>
            <person name="Aramaki H."/>
            <person name="Nunoshiba T."/>
            <person name="Kawamoto T."/>
            <person name="Watanabe K."/>
            <person name="Yamazaki M."/>
            <person name="Kanehori K."/>
            <person name="Amano N."/>
            <person name="Ohya Y."/>
            <person name="Makino K."/>
            <person name="Suzuki M."/>
        </authorList>
    </citation>
    <scope>NUCLEOTIDE SEQUENCE [LARGE SCALE GENOMIC DNA]</scope>
    <source>
        <strain evidence="17">ATCC 51530 / DSM 4299 / JCM 9571 / NBRC 15438 / GSS1</strain>
    </source>
</reference>
<dbReference type="InterPro" id="IPR001697">
    <property type="entry name" value="Pyr_Knase"/>
</dbReference>
<dbReference type="InterPro" id="IPR015806">
    <property type="entry name" value="Pyrv_Knase_insert_dom_sf"/>
</dbReference>
<accession>Q979W1</accession>
<proteinExistence type="inferred from homology"/>
<dbReference type="SUPFAM" id="SSF52935">
    <property type="entry name" value="PK C-terminal domain-like"/>
    <property type="match status" value="1"/>
</dbReference>
<keyword evidence="5" id="KW-0479">Metal-binding</keyword>
<dbReference type="Gene3D" id="3.20.20.60">
    <property type="entry name" value="Phosphoenolpyruvate-binding domains"/>
    <property type="match status" value="1"/>
</dbReference>
<evidence type="ECO:0000256" key="2">
    <source>
        <dbReference type="ARBA" id="ARBA00008663"/>
    </source>
</evidence>
<feature type="domain" description="Pyruvate kinase barrel" evidence="14">
    <location>
        <begin position="2"/>
        <end position="307"/>
    </location>
</feature>
<evidence type="ECO:0000256" key="8">
    <source>
        <dbReference type="ARBA" id="ARBA00022840"/>
    </source>
</evidence>
<dbReference type="STRING" id="273116.gene:9381843"/>